<name>A0A915KD77_ROMCU</name>
<keyword evidence="2" id="KW-1185">Reference proteome</keyword>
<protein>
    <submittedName>
        <fullName evidence="3">Uncharacterized protein</fullName>
    </submittedName>
</protein>
<dbReference type="WBParaSite" id="nRc.2.0.1.t36748-RA">
    <property type="protein sequence ID" value="nRc.2.0.1.t36748-RA"/>
    <property type="gene ID" value="nRc.2.0.1.g36748"/>
</dbReference>
<proteinExistence type="predicted"/>
<dbReference type="Proteomes" id="UP000887565">
    <property type="component" value="Unplaced"/>
</dbReference>
<evidence type="ECO:0000313" key="3">
    <source>
        <dbReference type="WBParaSite" id="nRc.2.0.1.t36748-RA"/>
    </source>
</evidence>
<evidence type="ECO:0000256" key="1">
    <source>
        <dbReference type="SAM" id="MobiDB-lite"/>
    </source>
</evidence>
<organism evidence="2 3">
    <name type="scientific">Romanomermis culicivorax</name>
    <name type="common">Nematode worm</name>
    <dbReference type="NCBI Taxonomy" id="13658"/>
    <lineage>
        <taxon>Eukaryota</taxon>
        <taxon>Metazoa</taxon>
        <taxon>Ecdysozoa</taxon>
        <taxon>Nematoda</taxon>
        <taxon>Enoplea</taxon>
        <taxon>Dorylaimia</taxon>
        <taxon>Mermithida</taxon>
        <taxon>Mermithoidea</taxon>
        <taxon>Mermithidae</taxon>
        <taxon>Romanomermis</taxon>
    </lineage>
</organism>
<reference evidence="3" key="1">
    <citation type="submission" date="2022-11" db="UniProtKB">
        <authorList>
            <consortium name="WormBaseParasite"/>
        </authorList>
    </citation>
    <scope>IDENTIFICATION</scope>
</reference>
<sequence length="132" mass="15371">MNRIDERWPELTKDSLKSCGYDETRVTFQIYEEKNVGCREILVGDTQESMTKIQQYIVPHFMTTYHCHAACKQKTIWHSPDLPGRPVRDHPVTEPSQGRPSRLNDKSQYYRQNRSHQALTASFFAQKLLTAG</sequence>
<evidence type="ECO:0000313" key="2">
    <source>
        <dbReference type="Proteomes" id="UP000887565"/>
    </source>
</evidence>
<dbReference type="AlphaFoldDB" id="A0A915KD77"/>
<accession>A0A915KD77</accession>
<feature type="region of interest" description="Disordered" evidence="1">
    <location>
        <begin position="79"/>
        <end position="105"/>
    </location>
</feature>